<dbReference type="Gene3D" id="3.30.70.3460">
    <property type="match status" value="2"/>
</dbReference>
<dbReference type="GO" id="GO:0016829">
    <property type="term" value="F:lyase activity"/>
    <property type="evidence" value="ECO:0007669"/>
    <property type="project" value="UniProtKB-KW"/>
</dbReference>
<dbReference type="InterPro" id="IPR036388">
    <property type="entry name" value="WH-like_DNA-bd_sf"/>
</dbReference>
<evidence type="ECO:0000256" key="2">
    <source>
        <dbReference type="ARBA" id="ARBA00023444"/>
    </source>
</evidence>
<proteinExistence type="inferred from homology"/>
<comment type="pathway">
    <text evidence="2">Porphyrin-containing compound metabolism.</text>
</comment>
<sequence length="326" mass="36505">MTVSLTDFEKRLCNRLQRGLPLVSQPFAEIAADLGCTEAEVLEQAQQLKASGVLRRICAVLNQRALGMASTLVTAHVPDEQIRPVTAAVNALSGVSHNYLRNHRFNLWFTLQAQSPEQLRLSLVELQGRFDIAFHSLPVTRVFKLDVRFDAESDDSVLLRDVERTPGTEPVTLRDEHKHLLTGLRDGLEIVSRPFATVRPAGMAEPEMFALLAELIEAGVIRRIAGVLNHHKLGFTANVMFAAQVDPERIVEAGRRLAHSGAVSHCYERQVFAGWPYNLFAMMHGRTMAQIQHTIDRFTEAHPVRSFELLPTLAELKKQPVRHSFA</sequence>
<evidence type="ECO:0000313" key="8">
    <source>
        <dbReference type="EMBL" id="MDI6447753.1"/>
    </source>
</evidence>
<dbReference type="AlphaFoldDB" id="A0AAW6TWF6"/>
<gene>
    <name evidence="8" type="ORF">QJ522_01760</name>
</gene>
<evidence type="ECO:0000256" key="5">
    <source>
        <dbReference type="ARBA" id="ARBA00048470"/>
    </source>
</evidence>
<dbReference type="Proteomes" id="UP001431776">
    <property type="component" value="Unassembled WGS sequence"/>
</dbReference>
<evidence type="ECO:0000256" key="4">
    <source>
        <dbReference type="ARBA" id="ARBA00023471"/>
    </source>
</evidence>
<dbReference type="RefSeq" id="WP_349243165.1">
    <property type="nucleotide sequence ID" value="NZ_JASCXX010000002.1"/>
</dbReference>
<dbReference type="PANTHER" id="PTHR43413:SF1">
    <property type="entry name" value="SIROHEME DECARBOXYLASE NIRL SUBUNIT"/>
    <property type="match status" value="1"/>
</dbReference>
<dbReference type="EC" id="4.1.1.111" evidence="4"/>
<dbReference type="Gene3D" id="1.10.10.10">
    <property type="entry name" value="Winged helix-like DNA-binding domain superfamily/Winged helix DNA-binding domain"/>
    <property type="match status" value="1"/>
</dbReference>
<dbReference type="PANTHER" id="PTHR43413">
    <property type="entry name" value="TRANSCRIPTIONAL REGULATOR, ASNC FAMILY"/>
    <property type="match status" value="1"/>
</dbReference>
<dbReference type="Pfam" id="PF22451">
    <property type="entry name" value="NirdL-like_HTH"/>
    <property type="match status" value="1"/>
</dbReference>
<dbReference type="InterPro" id="IPR053953">
    <property type="entry name" value="NirdL-like_HTH"/>
</dbReference>
<dbReference type="EMBL" id="JASCXX010000002">
    <property type="protein sequence ID" value="MDI6447753.1"/>
    <property type="molecule type" value="Genomic_DNA"/>
</dbReference>
<evidence type="ECO:0000259" key="6">
    <source>
        <dbReference type="Pfam" id="PF17805"/>
    </source>
</evidence>
<keyword evidence="9" id="KW-1185">Reference proteome</keyword>
<comment type="caution">
    <text evidence="8">The sequence shown here is derived from an EMBL/GenBank/DDBJ whole genome shotgun (WGS) entry which is preliminary data.</text>
</comment>
<feature type="domain" description="Siroheme decarboxylase AsnC-like ligand binding" evidence="6">
    <location>
        <begin position="66"/>
        <end position="144"/>
    </location>
</feature>
<dbReference type="Pfam" id="PF17805">
    <property type="entry name" value="AsnC_trans_reg2"/>
    <property type="match status" value="2"/>
</dbReference>
<accession>A0AAW6TWF6</accession>
<dbReference type="InterPro" id="IPR050684">
    <property type="entry name" value="HTH-Siroheme_Decarb"/>
</dbReference>
<keyword evidence="1" id="KW-0456">Lyase</keyword>
<reference evidence="8" key="1">
    <citation type="submission" date="2023-05" db="EMBL/GenBank/DDBJ databases">
        <title>Anaerotaeda fermentans gen. nov., sp. nov., a novel anaerobic planctomycete of the new family within the order Sedimentisphaerales isolated from Taman Peninsula, Russia.</title>
        <authorList>
            <person name="Khomyakova M.A."/>
            <person name="Merkel A.Y."/>
            <person name="Slobodkin A.I."/>
        </authorList>
    </citation>
    <scope>NUCLEOTIDE SEQUENCE</scope>
    <source>
        <strain evidence="8">M17dextr</strain>
    </source>
</reference>
<comment type="catalytic activity">
    <reaction evidence="5">
        <text>siroheme + 2 H(+) = 12,18-didecarboxysiroheme + 2 CO2</text>
        <dbReference type="Rhea" id="RHEA:19093"/>
        <dbReference type="ChEBI" id="CHEBI:15378"/>
        <dbReference type="ChEBI" id="CHEBI:16526"/>
        <dbReference type="ChEBI" id="CHEBI:60052"/>
        <dbReference type="ChEBI" id="CHEBI:140497"/>
        <dbReference type="EC" id="4.1.1.111"/>
    </reaction>
</comment>
<organism evidence="8 9">
    <name type="scientific">Anaerobaca lacustris</name>
    <dbReference type="NCBI Taxonomy" id="3044600"/>
    <lineage>
        <taxon>Bacteria</taxon>
        <taxon>Pseudomonadati</taxon>
        <taxon>Planctomycetota</taxon>
        <taxon>Phycisphaerae</taxon>
        <taxon>Sedimentisphaerales</taxon>
        <taxon>Anaerobacaceae</taxon>
        <taxon>Anaerobaca</taxon>
    </lineage>
</organism>
<feature type="domain" description="Siroheme decarboxylase NirL-like HTH" evidence="7">
    <location>
        <begin position="9"/>
        <end position="55"/>
    </location>
</feature>
<dbReference type="InterPro" id="IPR040523">
    <property type="entry name" value="AsnC_trans_reg2"/>
</dbReference>
<evidence type="ECO:0000256" key="1">
    <source>
        <dbReference type="ARBA" id="ARBA00023239"/>
    </source>
</evidence>
<feature type="domain" description="Siroheme decarboxylase AsnC-like ligand binding" evidence="6">
    <location>
        <begin position="232"/>
        <end position="317"/>
    </location>
</feature>
<name>A0AAW6TWF6_9BACT</name>
<comment type="similarity">
    <text evidence="3">Belongs to the Ahb/Nir family.</text>
</comment>
<evidence type="ECO:0000259" key="7">
    <source>
        <dbReference type="Pfam" id="PF22451"/>
    </source>
</evidence>
<evidence type="ECO:0000256" key="3">
    <source>
        <dbReference type="ARBA" id="ARBA00023457"/>
    </source>
</evidence>
<evidence type="ECO:0000313" key="9">
    <source>
        <dbReference type="Proteomes" id="UP001431776"/>
    </source>
</evidence>
<protein>
    <recommendedName>
        <fullName evidence="4">siroheme decarboxylase</fullName>
        <ecNumber evidence="4">4.1.1.111</ecNumber>
    </recommendedName>
</protein>